<name>Q2F895_ORFN2</name>
<organismHost>
    <name type="scientific">Homo sapiens</name>
    <name type="common">Human</name>
    <dbReference type="NCBI Taxonomy" id="9606"/>
</organismHost>
<sequence length="334" mass="34076">MDLRRRFASDLAKSKLVLSETSSSLFTKCPQTVVPAPEQPCPPDEEVDSVDKYTVKEAGRYYQSRLKSATACMQRPTTGQSPLAPSLLPRGAKVQSTPLNVMPAACSTPVAACSATAVVCPAAAPACPPAPACPAPAPACPAPAATCPAPAAPCPAPAPAPACPAPAATCPAPAPAPACPPATAPTCPPPAACPAPACPPSTRQCPPAPPLPTKPAPAAKPIFLQQSLPPPQYPASSCPTIKAPAASPVLESRVPDKVINADNDKDFIKKELADIADSVRDLNAESLSLTRDIETAKSVTQSAINDLRRLLTGSVATLESPSTLRDRVDNTGTS</sequence>
<dbReference type="EMBL" id="DQ184476">
    <property type="protein sequence ID" value="ABA00597.1"/>
    <property type="molecule type" value="Genomic_DNA"/>
</dbReference>
<reference evidence="1 2" key="1">
    <citation type="journal article" date="2006" name="Virus Res.">
        <title>Comparative analysis of genome sequences of three isolates of Orf virus reveals unexpected sequence variation.</title>
        <authorList>
            <person name="Mercer A.A."/>
            <person name="Ueda N."/>
            <person name="Friederichs S.M."/>
            <person name="Hofmann K."/>
            <person name="Fraser K.M."/>
            <person name="Bateman T."/>
            <person name="Fleming S.B."/>
        </authorList>
    </citation>
    <scope>NUCLEOTIDE SEQUENCE [LARGE SCALE GENOMIC DNA]</scope>
    <source>
        <strain evidence="1">NZ2</strain>
    </source>
</reference>
<accession>Q2F895</accession>
<organismHost>
    <name type="scientific">Capra hircus</name>
    <name type="common">Goat</name>
    <dbReference type="NCBI Taxonomy" id="9925"/>
</organismHost>
<evidence type="ECO:0000313" key="2">
    <source>
        <dbReference type="Proteomes" id="UP000134705"/>
    </source>
</evidence>
<evidence type="ECO:0000313" key="1">
    <source>
        <dbReference type="EMBL" id="ABA00597.1"/>
    </source>
</evidence>
<protein>
    <submittedName>
        <fullName evidence="1">Virion core protein</fullName>
    </submittedName>
</protein>
<dbReference type="Proteomes" id="UP000134705">
    <property type="component" value="Segment"/>
</dbReference>
<proteinExistence type="predicted"/>
<organism evidence="1 2">
    <name type="scientific">Orf virus (strain NZ2)</name>
    <name type="common">OV NZ-2</name>
    <dbReference type="NCBI Taxonomy" id="10259"/>
    <lineage>
        <taxon>Viruses</taxon>
        <taxon>Varidnaviria</taxon>
        <taxon>Bamfordvirae</taxon>
        <taxon>Nucleocytoviricota</taxon>
        <taxon>Pokkesviricetes</taxon>
        <taxon>Chitovirales</taxon>
        <taxon>Poxviridae</taxon>
        <taxon>Chordopoxvirinae</taxon>
        <taxon>Parapoxvirus</taxon>
        <taxon>Parapoxvirus orf</taxon>
        <taxon>Orf virus</taxon>
    </lineage>
</organism>
<organismHost>
    <name type="scientific">Ovis aries</name>
    <name type="common">Sheep</name>
    <dbReference type="NCBI Taxonomy" id="9940"/>
</organismHost>